<dbReference type="AlphaFoldDB" id="A0A5N6WYJ9"/>
<protein>
    <submittedName>
        <fullName evidence="1">Uncharacterized protein</fullName>
    </submittedName>
</protein>
<organism evidence="1 2">
    <name type="scientific">Aspergillus sergii</name>
    <dbReference type="NCBI Taxonomy" id="1034303"/>
    <lineage>
        <taxon>Eukaryota</taxon>
        <taxon>Fungi</taxon>
        <taxon>Dikarya</taxon>
        <taxon>Ascomycota</taxon>
        <taxon>Pezizomycotina</taxon>
        <taxon>Eurotiomycetes</taxon>
        <taxon>Eurotiomycetidae</taxon>
        <taxon>Eurotiales</taxon>
        <taxon>Aspergillaceae</taxon>
        <taxon>Aspergillus</taxon>
        <taxon>Aspergillus subgen. Circumdati</taxon>
    </lineage>
</organism>
<accession>A0A5N6WYJ9</accession>
<reference evidence="2" key="1">
    <citation type="submission" date="2019-04" db="EMBL/GenBank/DDBJ databases">
        <title>Friends and foes A comparative genomics studyof 23 Aspergillus species from section Flavi.</title>
        <authorList>
            <consortium name="DOE Joint Genome Institute"/>
            <person name="Kjaerbolling I."/>
            <person name="Vesth T."/>
            <person name="Frisvad J.C."/>
            <person name="Nybo J.L."/>
            <person name="Theobald S."/>
            <person name="Kildgaard S."/>
            <person name="Isbrandt T."/>
            <person name="Kuo A."/>
            <person name="Sato A."/>
            <person name="Lyhne E.K."/>
            <person name="Kogle M.E."/>
            <person name="Wiebenga A."/>
            <person name="Kun R.S."/>
            <person name="Lubbers R.J."/>
            <person name="Makela M.R."/>
            <person name="Barry K."/>
            <person name="Chovatia M."/>
            <person name="Clum A."/>
            <person name="Daum C."/>
            <person name="Haridas S."/>
            <person name="He G."/>
            <person name="LaButti K."/>
            <person name="Lipzen A."/>
            <person name="Mondo S."/>
            <person name="Riley R."/>
            <person name="Salamov A."/>
            <person name="Simmons B.A."/>
            <person name="Magnuson J.K."/>
            <person name="Henrissat B."/>
            <person name="Mortensen U.H."/>
            <person name="Larsen T.O."/>
            <person name="Devries R.P."/>
            <person name="Grigoriev I.V."/>
            <person name="Machida M."/>
            <person name="Baker S.E."/>
            <person name="Andersen M.R."/>
        </authorList>
    </citation>
    <scope>NUCLEOTIDE SEQUENCE [LARGE SCALE GENOMIC DNA]</scope>
    <source>
        <strain evidence="2">CBS 130017</strain>
    </source>
</reference>
<proteinExistence type="predicted"/>
<evidence type="ECO:0000313" key="2">
    <source>
        <dbReference type="Proteomes" id="UP000325945"/>
    </source>
</evidence>
<dbReference type="EMBL" id="ML741811">
    <property type="protein sequence ID" value="KAE8325146.1"/>
    <property type="molecule type" value="Genomic_DNA"/>
</dbReference>
<dbReference type="Proteomes" id="UP000325945">
    <property type="component" value="Unassembled WGS sequence"/>
</dbReference>
<gene>
    <name evidence="1" type="ORF">BDV39DRAFT_179362</name>
</gene>
<keyword evidence="2" id="KW-1185">Reference proteome</keyword>
<evidence type="ECO:0000313" key="1">
    <source>
        <dbReference type="EMBL" id="KAE8325146.1"/>
    </source>
</evidence>
<name>A0A5N6WYJ9_9EURO</name>
<sequence length="82" mass="9296">MYRLDSHKVVLRTCSSFYLLPRLQGGYLHPALNCAQINISDKRDRGCSISIISILCLLSLFDQQQTIFCAARLNPVLLLERA</sequence>